<keyword evidence="2" id="KW-0720">Serine protease</keyword>
<dbReference type="RefSeq" id="WP_055741069.1">
    <property type="nucleotide sequence ID" value="NZ_JAAIWL010000005.1"/>
</dbReference>
<organism evidence="4 5">
    <name type="scientific">Heyndrickxia shackletonii</name>
    <dbReference type="NCBI Taxonomy" id="157838"/>
    <lineage>
        <taxon>Bacteria</taxon>
        <taxon>Bacillati</taxon>
        <taxon>Bacillota</taxon>
        <taxon>Bacilli</taxon>
        <taxon>Bacillales</taxon>
        <taxon>Bacillaceae</taxon>
        <taxon>Heyndrickxia</taxon>
    </lineage>
</organism>
<dbReference type="Gene3D" id="3.40.50.1820">
    <property type="entry name" value="alpha/beta hydrolase"/>
    <property type="match status" value="1"/>
</dbReference>
<dbReference type="SUPFAM" id="SSF82171">
    <property type="entry name" value="DPP6 N-terminal domain-like"/>
    <property type="match status" value="1"/>
</dbReference>
<name>A0A0Q3X0D6_9BACI</name>
<dbReference type="Gene3D" id="2.120.10.30">
    <property type="entry name" value="TolB, C-terminal domain"/>
    <property type="match status" value="2"/>
</dbReference>
<dbReference type="InterPro" id="IPR001375">
    <property type="entry name" value="Peptidase_S9_cat"/>
</dbReference>
<proteinExistence type="predicted"/>
<dbReference type="Proteomes" id="UP000051888">
    <property type="component" value="Unassembled WGS sequence"/>
</dbReference>
<dbReference type="InterPro" id="IPR011659">
    <property type="entry name" value="WD40"/>
</dbReference>
<keyword evidence="5" id="KW-1185">Reference proteome</keyword>
<dbReference type="Pfam" id="PF07676">
    <property type="entry name" value="PD40"/>
    <property type="match status" value="2"/>
</dbReference>
<gene>
    <name evidence="4" type="ORF">AN964_18305</name>
</gene>
<dbReference type="SUPFAM" id="SSF53474">
    <property type="entry name" value="alpha/beta-Hydrolases"/>
    <property type="match status" value="1"/>
</dbReference>
<dbReference type="InterPro" id="IPR029058">
    <property type="entry name" value="AB_hydrolase_fold"/>
</dbReference>
<dbReference type="InterPro" id="IPR011042">
    <property type="entry name" value="6-blade_b-propeller_TolB-like"/>
</dbReference>
<accession>A0A0Q3X0D6</accession>
<keyword evidence="1" id="KW-0378">Hydrolase</keyword>
<comment type="caution">
    <text evidence="4">The sequence shown here is derived from an EMBL/GenBank/DDBJ whole genome shotgun (WGS) entry which is preliminary data.</text>
</comment>
<evidence type="ECO:0000259" key="3">
    <source>
        <dbReference type="Pfam" id="PF00326"/>
    </source>
</evidence>
<feature type="domain" description="Peptidase S9 prolyl oligopeptidase catalytic" evidence="3">
    <location>
        <begin position="448"/>
        <end position="647"/>
    </location>
</feature>
<sequence length="658" mass="75107">MNNNEQRYLTIEEVISLPQFRDTAICPDGKKVAYVKQTSDWDGNSYPQHVWVYDRQKETHYPVTAGNIESIHPRWSPNSQQLAYLSFVGEGDKKRKQIFLHSSDQVDRIQVTYSENNVDSFKWSPDGKGIFYITQRGESEKQKKRKEMYGEFSYIDEDFEYNMLYYLEVGNSQNRKWNQYPKDLREKNEEKAIALISDLDVHIQGFDVSPDGKRVVFIGTPTPRIIDHLEQTLYMLDVETKGITTLDVSPLLAGNVLFSPDGSKICYTRYLEEKAFFNNMILETYHLESKETTRLAKKIDENIFPIVWTNLGILISWQAKTNILAGLVSEEDELLYLVDKEDMVATSPTITTEGDVFVCVKATSEQAAEVYVNDQKITDQYKLYEGKLKSKKEVIVWKTKDGLEIEGVLSLPVDYDPSKSYPLIVAVHGGPTGTSFATPTTHKYQPIESFVEKGFLVLEPNYRGSAGYGETFRKANIRKLGLGDYEDVISGVDYLIETRGVDPEKVGILGWSQGGYISAFCATYSNRFKAISVGAGISNWMTYYVNTDVTHFTRFYLGSDPWKDEAIYRETSPMTYINNASTPTLIQHGEVDPRVPVPNAYELYRGLKDVGVDTKLVIYKGMQHGSTKPGLNRAILKQNLDWFCHYILGEPLDEERVY</sequence>
<dbReference type="GO" id="GO:0006508">
    <property type="term" value="P:proteolysis"/>
    <property type="evidence" value="ECO:0007669"/>
    <property type="project" value="InterPro"/>
</dbReference>
<dbReference type="PANTHER" id="PTHR42776:SF27">
    <property type="entry name" value="DIPEPTIDYL PEPTIDASE FAMILY MEMBER 6"/>
    <property type="match status" value="1"/>
</dbReference>
<dbReference type="AlphaFoldDB" id="A0A0Q3X0D6"/>
<dbReference type="PANTHER" id="PTHR42776">
    <property type="entry name" value="SERINE PEPTIDASE S9 FAMILY MEMBER"/>
    <property type="match status" value="1"/>
</dbReference>
<dbReference type="STRING" id="157838.AN964_18305"/>
<dbReference type="OrthoDB" id="108903at2"/>
<dbReference type="EMBL" id="LJJC01000004">
    <property type="protein sequence ID" value="KQL55268.1"/>
    <property type="molecule type" value="Genomic_DNA"/>
</dbReference>
<protein>
    <submittedName>
        <fullName evidence="4">Peptidase S9</fullName>
    </submittedName>
</protein>
<dbReference type="GO" id="GO:0004252">
    <property type="term" value="F:serine-type endopeptidase activity"/>
    <property type="evidence" value="ECO:0007669"/>
    <property type="project" value="TreeGrafter"/>
</dbReference>
<keyword evidence="2" id="KW-0645">Protease</keyword>
<evidence type="ECO:0000256" key="1">
    <source>
        <dbReference type="ARBA" id="ARBA00022801"/>
    </source>
</evidence>
<reference evidence="4 5" key="1">
    <citation type="submission" date="2015-09" db="EMBL/GenBank/DDBJ databases">
        <title>Genome sequencing project for genomic taxonomy and phylogenomics of Bacillus-like bacteria.</title>
        <authorList>
            <person name="Liu B."/>
            <person name="Wang J."/>
            <person name="Zhu Y."/>
            <person name="Liu G."/>
            <person name="Chen Q."/>
            <person name="Chen Z."/>
            <person name="Lan J."/>
            <person name="Che J."/>
            <person name="Ge C."/>
            <person name="Shi H."/>
            <person name="Pan Z."/>
            <person name="Liu X."/>
        </authorList>
    </citation>
    <scope>NUCLEOTIDE SEQUENCE [LARGE SCALE GENOMIC DNA]</scope>
    <source>
        <strain evidence="4 5">LMG 18435</strain>
    </source>
</reference>
<evidence type="ECO:0000313" key="4">
    <source>
        <dbReference type="EMBL" id="KQL55268.1"/>
    </source>
</evidence>
<evidence type="ECO:0000313" key="5">
    <source>
        <dbReference type="Proteomes" id="UP000051888"/>
    </source>
</evidence>
<dbReference type="PATRIC" id="fig|157838.3.peg.4064"/>
<dbReference type="Pfam" id="PF00326">
    <property type="entry name" value="Peptidase_S9"/>
    <property type="match status" value="1"/>
</dbReference>
<evidence type="ECO:0000256" key="2">
    <source>
        <dbReference type="ARBA" id="ARBA00022825"/>
    </source>
</evidence>